<gene>
    <name evidence="2" type="ORF">OPHB3_2477</name>
</gene>
<keyword evidence="1" id="KW-0812">Transmembrane</keyword>
<evidence type="ECO:0000256" key="1">
    <source>
        <dbReference type="SAM" id="Phobius"/>
    </source>
</evidence>
<keyword evidence="1" id="KW-0472">Membrane</keyword>
<evidence type="ECO:0000313" key="2">
    <source>
        <dbReference type="EMBL" id="GAQ18536.1"/>
    </source>
</evidence>
<dbReference type="RefSeq" id="WP_058950516.1">
    <property type="nucleotide sequence ID" value="NZ_BBXV01000029.1"/>
</dbReference>
<keyword evidence="1" id="KW-1133">Transmembrane helix</keyword>
<organism evidence="2 3">
    <name type="scientific">Oceanobacillus picturae</name>
    <dbReference type="NCBI Taxonomy" id="171693"/>
    <lineage>
        <taxon>Bacteria</taxon>
        <taxon>Bacillati</taxon>
        <taxon>Bacillota</taxon>
        <taxon>Bacilli</taxon>
        <taxon>Bacillales</taxon>
        <taxon>Bacillaceae</taxon>
        <taxon>Oceanobacillus</taxon>
    </lineage>
</organism>
<dbReference type="AlphaFoldDB" id="A0A0U9HEA7"/>
<reference evidence="3" key="1">
    <citation type="submission" date="2015-07" db="EMBL/GenBank/DDBJ databases">
        <title>Draft Genome Sequence of Oceanobacillus picturae Heshi-B3 that Was Isolated from Fermented Rice Bran with Aging Salted Mackerel, Which Was Named Heshiko as Traditional Fermented Seafood in Japan.</title>
        <authorList>
            <person name="Akuzawa S."/>
            <person name="Nakagawa J."/>
            <person name="Kanekatsu T."/>
            <person name="Kanesaki Y."/>
            <person name="Suzuki T."/>
        </authorList>
    </citation>
    <scope>NUCLEOTIDE SEQUENCE [LARGE SCALE GENOMIC DNA]</scope>
    <source>
        <strain evidence="3">Heshi-B3</strain>
    </source>
</reference>
<protein>
    <submittedName>
        <fullName evidence="2">Uncharacterized protein</fullName>
    </submittedName>
</protein>
<proteinExistence type="predicted"/>
<comment type="caution">
    <text evidence="2">The sequence shown here is derived from an EMBL/GenBank/DDBJ whole genome shotgun (WGS) entry which is preliminary data.</text>
</comment>
<sequence length="175" mass="20365">MILAGFWSQVTPDAWVTSIGTLLGALFGALLGALGAFIIVNKQIKEQRSKETLNFTKEYTYKGYFLEIIIKDTEKLLNNLTEYEKNVKHIEGYLKLIKKIFRQIVSMPKSLIPINKFGYYEELIILLTELEVILSIYEDWFLTDKDIEDIESYSADLKRILDECKEINIKLMERP</sequence>
<dbReference type="Proteomes" id="UP000052946">
    <property type="component" value="Unassembled WGS sequence"/>
</dbReference>
<evidence type="ECO:0000313" key="3">
    <source>
        <dbReference type="Proteomes" id="UP000052946"/>
    </source>
</evidence>
<dbReference type="EMBL" id="BBXV01000029">
    <property type="protein sequence ID" value="GAQ18536.1"/>
    <property type="molecule type" value="Genomic_DNA"/>
</dbReference>
<reference evidence="2 3" key="2">
    <citation type="journal article" date="2016" name="Genome Announc.">
        <title>Draft Genome Sequence of Oceanobacillus picturae Heshi-B3, Isolated from Fermented Rice Bran in a Traditional Japanese Seafood Dish.</title>
        <authorList>
            <person name="Akuzawa S."/>
            <person name="Nagaoka J."/>
            <person name="Kanekatsu M."/>
            <person name="Kanesaki Y."/>
            <person name="Suzuki T."/>
        </authorList>
    </citation>
    <scope>NUCLEOTIDE SEQUENCE [LARGE SCALE GENOMIC DNA]</scope>
    <source>
        <strain evidence="2 3">Heshi-B3</strain>
    </source>
</reference>
<name>A0A0U9HEA7_9BACI</name>
<feature type="transmembrane region" description="Helical" evidence="1">
    <location>
        <begin position="15"/>
        <end position="40"/>
    </location>
</feature>
<accession>A0A0U9HEA7</accession>